<reference evidence="2" key="1">
    <citation type="submission" date="2020-09" db="EMBL/GenBank/DDBJ databases">
        <title>New species isolated from human feces.</title>
        <authorList>
            <person name="Kitahara M."/>
            <person name="Shigeno Y."/>
            <person name="Shime M."/>
            <person name="Matsumoto Y."/>
            <person name="Nakamura S."/>
            <person name="Motooka D."/>
            <person name="Fukuoka S."/>
            <person name="Nishikawa H."/>
            <person name="Benno Y."/>
        </authorList>
    </citation>
    <scope>NUCLEOTIDE SEQUENCE</scope>
    <source>
        <strain evidence="2">MM59</strain>
    </source>
</reference>
<protein>
    <recommendedName>
        <fullName evidence="4">Rod shape-determining protein MreD</fullName>
    </recommendedName>
</protein>
<name>A0A810QCZ8_9FIRM</name>
<keyword evidence="1" id="KW-0812">Transmembrane</keyword>
<dbReference type="KEGG" id="pfaa:MM59RIKEN_14360"/>
<evidence type="ECO:0000313" key="2">
    <source>
        <dbReference type="EMBL" id="BCK84117.1"/>
    </source>
</evidence>
<dbReference type="EMBL" id="AP023420">
    <property type="protein sequence ID" value="BCK84117.1"/>
    <property type="molecule type" value="Genomic_DNA"/>
</dbReference>
<proteinExistence type="predicted"/>
<keyword evidence="1" id="KW-0472">Membrane</keyword>
<accession>A0A810QCZ8</accession>
<feature type="transmembrane region" description="Helical" evidence="1">
    <location>
        <begin position="102"/>
        <end position="128"/>
    </location>
</feature>
<dbReference type="RefSeq" id="WP_187030028.1">
    <property type="nucleotide sequence ID" value="NZ_AP023420.1"/>
</dbReference>
<dbReference type="Proteomes" id="UP000679848">
    <property type="component" value="Chromosome"/>
</dbReference>
<dbReference type="AlphaFoldDB" id="A0A810QCZ8"/>
<keyword evidence="3" id="KW-1185">Reference proteome</keyword>
<organism evidence="2 3">
    <name type="scientific">Pusillibacter faecalis</name>
    <dbReference type="NCBI Taxonomy" id="2714358"/>
    <lineage>
        <taxon>Bacteria</taxon>
        <taxon>Bacillati</taxon>
        <taxon>Bacillota</taxon>
        <taxon>Clostridia</taxon>
        <taxon>Eubacteriales</taxon>
        <taxon>Oscillospiraceae</taxon>
        <taxon>Pusillibacter</taxon>
    </lineage>
</organism>
<gene>
    <name evidence="2" type="ORF">MM59RIKEN_14360</name>
</gene>
<evidence type="ECO:0008006" key="4">
    <source>
        <dbReference type="Google" id="ProtNLM"/>
    </source>
</evidence>
<evidence type="ECO:0000313" key="3">
    <source>
        <dbReference type="Proteomes" id="UP000679848"/>
    </source>
</evidence>
<keyword evidence="1" id="KW-1133">Transmembrane helix</keyword>
<sequence length="171" mass="18530">MLARNEIMIKWSLYAAAAALCLLAQGAIFQRITLWGVIPFLYPLLAVIPATYESPVAGTVFALCVGVVCDLLLPGSPPCLYTLMFPLAGLCASLLSQSVLPAGYLCSLVGTAAAFILTDGFRCFLLWMEGRSAWQSGAYLMLREFCVTAPLVFPATALFRAVARKVHRLYD</sequence>
<evidence type="ECO:0000256" key="1">
    <source>
        <dbReference type="SAM" id="Phobius"/>
    </source>
</evidence>